<gene>
    <name evidence="3" type="ORF">G3N55_00240</name>
</gene>
<feature type="region of interest" description="Disordered" evidence="1">
    <location>
        <begin position="1"/>
        <end position="21"/>
    </location>
</feature>
<evidence type="ECO:0000313" key="4">
    <source>
        <dbReference type="Proteomes" id="UP000469346"/>
    </source>
</evidence>
<accession>A0A6N9TJM1</accession>
<name>A0A6N9TJM1_DISTH</name>
<organism evidence="3 4">
    <name type="scientific">Dissulfurirhabdus thermomarina</name>
    <dbReference type="NCBI Taxonomy" id="1765737"/>
    <lineage>
        <taxon>Bacteria</taxon>
        <taxon>Deltaproteobacteria</taxon>
        <taxon>Dissulfurirhabdaceae</taxon>
        <taxon>Dissulfurirhabdus</taxon>
    </lineage>
</organism>
<dbReference type="Pfam" id="PF13424">
    <property type="entry name" value="TPR_12"/>
    <property type="match status" value="1"/>
</dbReference>
<evidence type="ECO:0000256" key="1">
    <source>
        <dbReference type="SAM" id="MobiDB-lite"/>
    </source>
</evidence>
<reference evidence="3 4" key="1">
    <citation type="submission" date="2020-02" db="EMBL/GenBank/DDBJ databases">
        <title>Comparative genomics of sulfur disproportionating microorganisms.</title>
        <authorList>
            <person name="Ward L.M."/>
            <person name="Bertran E."/>
            <person name="Johnston D.T."/>
        </authorList>
    </citation>
    <scope>NUCLEOTIDE SEQUENCE [LARGE SCALE GENOMIC DNA]</scope>
    <source>
        <strain evidence="3 4">DSM 100025</strain>
    </source>
</reference>
<evidence type="ECO:0000256" key="2">
    <source>
        <dbReference type="SAM" id="Phobius"/>
    </source>
</evidence>
<dbReference type="Pfam" id="PF13174">
    <property type="entry name" value="TPR_6"/>
    <property type="match status" value="1"/>
</dbReference>
<dbReference type="AlphaFoldDB" id="A0A6N9TJM1"/>
<proteinExistence type="predicted"/>
<dbReference type="EMBL" id="JAAGRR010000001">
    <property type="protein sequence ID" value="NDY41279.1"/>
    <property type="molecule type" value="Genomic_DNA"/>
</dbReference>
<keyword evidence="2" id="KW-0812">Transmembrane</keyword>
<dbReference type="RefSeq" id="WP_163297408.1">
    <property type="nucleotide sequence ID" value="NZ_JAAGRR010000001.1"/>
</dbReference>
<dbReference type="InterPro" id="IPR011990">
    <property type="entry name" value="TPR-like_helical_dom_sf"/>
</dbReference>
<keyword evidence="4" id="KW-1185">Reference proteome</keyword>
<keyword evidence="2" id="KW-1133">Transmembrane helix</keyword>
<dbReference type="Proteomes" id="UP000469346">
    <property type="component" value="Unassembled WGS sequence"/>
</dbReference>
<dbReference type="Gene3D" id="1.25.40.10">
    <property type="entry name" value="Tetratricopeptide repeat domain"/>
    <property type="match status" value="1"/>
</dbReference>
<feature type="transmembrane region" description="Helical" evidence="2">
    <location>
        <begin position="45"/>
        <end position="62"/>
    </location>
</feature>
<protein>
    <submittedName>
        <fullName evidence="3">Tetratricopeptide repeat protein</fullName>
    </submittedName>
</protein>
<sequence length="244" mass="25886">MQEETTAAGPRRGRPEEEGTGLMDEILSALPDGARVYAERYGREALAALSLCLLGVILWAGFSTYRQRQEDRAAALVGQALVEREPGRRAGVLERLEARCPGTDAGRQGLLLLAGALREQGMDEKAREAFEKAARVYDADHPLGAAARMGLAGLAEAGGRPAAARRRYREVVEAEVPGFGEVALLDLARLEAAAGDVEAARRHYQAFLESGGDGTALRDFARYRLATLPGGGVEAGDRGATPGS</sequence>
<comment type="caution">
    <text evidence="3">The sequence shown here is derived from an EMBL/GenBank/DDBJ whole genome shotgun (WGS) entry which is preliminary data.</text>
</comment>
<dbReference type="InterPro" id="IPR019734">
    <property type="entry name" value="TPR_rpt"/>
</dbReference>
<dbReference type="SUPFAM" id="SSF48452">
    <property type="entry name" value="TPR-like"/>
    <property type="match status" value="1"/>
</dbReference>
<evidence type="ECO:0000313" key="3">
    <source>
        <dbReference type="EMBL" id="NDY41279.1"/>
    </source>
</evidence>
<keyword evidence="2" id="KW-0472">Membrane</keyword>